<reference evidence="4" key="1">
    <citation type="submission" date="2022-04" db="EMBL/GenBank/DDBJ databases">
        <title>Lysobacter sp. CAU 1642 isolated from sea sand.</title>
        <authorList>
            <person name="Kim W."/>
        </authorList>
    </citation>
    <scope>NUCLEOTIDE SEQUENCE</scope>
    <source>
        <strain evidence="4">CAU 1642</strain>
    </source>
</reference>
<feature type="domain" description="Peptidase M1 membrane alanine aminopeptidase" evidence="3">
    <location>
        <begin position="883"/>
        <end position="1075"/>
    </location>
</feature>
<dbReference type="Proteomes" id="UP001431449">
    <property type="component" value="Unassembled WGS sequence"/>
</dbReference>
<evidence type="ECO:0000256" key="2">
    <source>
        <dbReference type="SAM" id="Phobius"/>
    </source>
</evidence>
<comment type="caution">
    <text evidence="4">The sequence shown here is derived from an EMBL/GenBank/DDBJ whole genome shotgun (WGS) entry which is preliminary data.</text>
</comment>
<feature type="region of interest" description="Disordered" evidence="1">
    <location>
        <begin position="771"/>
        <end position="791"/>
    </location>
</feature>
<organism evidence="4 5">
    <name type="scientific">Pseudomarimonas salicorniae</name>
    <dbReference type="NCBI Taxonomy" id="2933270"/>
    <lineage>
        <taxon>Bacteria</taxon>
        <taxon>Pseudomonadati</taxon>
        <taxon>Pseudomonadota</taxon>
        <taxon>Gammaproteobacteria</taxon>
        <taxon>Lysobacterales</taxon>
        <taxon>Lysobacteraceae</taxon>
        <taxon>Pseudomarimonas</taxon>
    </lineage>
</organism>
<dbReference type="InterPro" id="IPR027268">
    <property type="entry name" value="Peptidase_M4/M1_CTD_sf"/>
</dbReference>
<feature type="transmembrane region" description="Helical" evidence="2">
    <location>
        <begin position="548"/>
        <end position="566"/>
    </location>
</feature>
<protein>
    <recommendedName>
        <fullName evidence="3">Peptidase M1 membrane alanine aminopeptidase domain-containing protein</fullName>
    </recommendedName>
</protein>
<feature type="transmembrane region" description="Helical" evidence="2">
    <location>
        <begin position="101"/>
        <end position="123"/>
    </location>
</feature>
<keyword evidence="2" id="KW-0812">Transmembrane</keyword>
<feature type="transmembrane region" description="Helical" evidence="2">
    <location>
        <begin position="170"/>
        <end position="191"/>
    </location>
</feature>
<evidence type="ECO:0000313" key="5">
    <source>
        <dbReference type="Proteomes" id="UP001431449"/>
    </source>
</evidence>
<sequence length="1205" mass="133844">MFSALLAFESTVRARQPALWLIAVACLGYGITLTQDDIGQHMANLSMAAPYRIAYFIALSSSLSCLMAMLFCSQDALRDEEHRFADLIGLRKPLVRWRSRAWVTQASVLSLTSLIGLGIWTGFQFAHDGAGQPPVWDRVLRPWLMFVVPNVWISCVLLSWVGLRWRRAPITYAAALSLLLLSWLCLGISHAPLFGPSVMARGELLGVLALLDPFALVGFFEQTQFWTPAQKEGAGLQPDSAWWLNRGLWGLIGLGACWRMRRQLRAESRWGPTARTHRPSKRSAGAIDARSPGVPTAVFLSPAALSMLARPRLRAGAQILRLARQQLDLLYRGWSMPVFLLIWVALVGAGIILAVGGFSLGEYSGRYPTTSVIIAHAAEPLAVFVSALLALYSSELTWVERRWRIDALIDASAVGNASVFMAKWIALASIPLICISVLILMSVCYQVAVGFAPLNLSHYLALYYYFGLPLLLQAAALLGLQACWSRTARANRYTGLLLAAGWMILVHALLPRWLGEYPGLQFDPFPELLRAHSDLYGYGALADRFDRLAWHACLLALAFSLLGVAAWPRGELQGLAMVEAVRRRPFLSGAIALSVFAWGASASLLQVRMPEHHDYLGPEARLQGRADYEREFAAFRGAPVPQLSASEVRVDLDPEQRALAFSADSRLHNRSDAPLSQLMLTSPARLETVRIEGAELQEARHGTGWHVYLFRFSTPLQAGGESRLSYAVRFRSQPFAIDTGLVSNGSYFHHGRFEPALGYVEALEVEDATERQRLGLPERPGGAAEDPHGEGAQPLITEKRRMDVLMSTTGTQWPVSSGRREAAWIEGQRRYVRYRTEAPVYPLIGYFSARYQLREFEHRGLPIEFHLHPDHGHNVEAMLAAVRATLDYCERWFGDYPYASLRIVEVPRVQGFGGRASAGVIALNERLFVENAAAPARINNVLRNTIHEVAHQWWGERLMPRIGPGEKFITESLAKYIEAQVLGQLGGAEMRERLNDYNRRRYFSGRAQAEHPETPLARAEAAHLTYGKGPLVLLALADLIGESQLNAALREFLEAHQHGLTATGADLHRSLRAAAPPRWRPLVDDWLADVVEYRMQLGNPDVVRRADGRYSIGFDLTAERSRPDGRGGTQRIAIDEPLTFEVLPAGGAADSRQPERHVLHVQRDLTRIELDSDTQPAAVVVDPDGLRIEADRRDNRLELPRGASG</sequence>
<keyword evidence="5" id="KW-1185">Reference proteome</keyword>
<feature type="transmembrane region" description="Helical" evidence="2">
    <location>
        <begin position="17"/>
        <end position="33"/>
    </location>
</feature>
<feature type="transmembrane region" description="Helical" evidence="2">
    <location>
        <begin position="372"/>
        <end position="392"/>
    </location>
</feature>
<dbReference type="PANTHER" id="PTHR11533">
    <property type="entry name" value="PROTEASE M1 ZINC METALLOPROTEASE"/>
    <property type="match status" value="1"/>
</dbReference>
<feature type="transmembrane region" description="Helical" evidence="2">
    <location>
        <begin position="586"/>
        <end position="605"/>
    </location>
</feature>
<feature type="transmembrane region" description="Helical" evidence="2">
    <location>
        <begin position="460"/>
        <end position="484"/>
    </location>
</feature>
<feature type="transmembrane region" description="Helical" evidence="2">
    <location>
        <begin position="53"/>
        <end position="73"/>
    </location>
</feature>
<evidence type="ECO:0000256" key="1">
    <source>
        <dbReference type="SAM" id="MobiDB-lite"/>
    </source>
</evidence>
<dbReference type="Gene3D" id="1.10.390.10">
    <property type="entry name" value="Neutral Protease Domain 2"/>
    <property type="match status" value="1"/>
</dbReference>
<dbReference type="SUPFAM" id="SSF55486">
    <property type="entry name" value="Metalloproteases ('zincins'), catalytic domain"/>
    <property type="match status" value="1"/>
</dbReference>
<dbReference type="RefSeq" id="WP_248203967.1">
    <property type="nucleotide sequence ID" value="NZ_JALNMH010000001.1"/>
</dbReference>
<feature type="transmembrane region" description="Helical" evidence="2">
    <location>
        <begin position="424"/>
        <end position="448"/>
    </location>
</feature>
<accession>A0ABT0GC07</accession>
<keyword evidence="2" id="KW-1133">Transmembrane helix</keyword>
<keyword evidence="2" id="KW-0472">Membrane</keyword>
<name>A0ABT0GC07_9GAMM</name>
<feature type="transmembrane region" description="Helical" evidence="2">
    <location>
        <begin position="338"/>
        <end position="360"/>
    </location>
</feature>
<evidence type="ECO:0000313" key="4">
    <source>
        <dbReference type="EMBL" id="MCK7592061.1"/>
    </source>
</evidence>
<feature type="transmembrane region" description="Helical" evidence="2">
    <location>
        <begin position="496"/>
        <end position="514"/>
    </location>
</feature>
<evidence type="ECO:0000259" key="3">
    <source>
        <dbReference type="Pfam" id="PF01433"/>
    </source>
</evidence>
<proteinExistence type="predicted"/>
<dbReference type="Pfam" id="PF01433">
    <property type="entry name" value="Peptidase_M1"/>
    <property type="match status" value="1"/>
</dbReference>
<dbReference type="InterPro" id="IPR014782">
    <property type="entry name" value="Peptidase_M1_dom"/>
</dbReference>
<gene>
    <name evidence="4" type="ORF">M0G41_00080</name>
</gene>
<dbReference type="InterPro" id="IPR050344">
    <property type="entry name" value="Peptidase_M1_aminopeptidases"/>
</dbReference>
<feature type="transmembrane region" description="Helical" evidence="2">
    <location>
        <begin position="143"/>
        <end position="163"/>
    </location>
</feature>
<dbReference type="EMBL" id="JALNMH010000001">
    <property type="protein sequence ID" value="MCK7592061.1"/>
    <property type="molecule type" value="Genomic_DNA"/>
</dbReference>
<dbReference type="PANTHER" id="PTHR11533:SF174">
    <property type="entry name" value="PUROMYCIN-SENSITIVE AMINOPEPTIDASE-RELATED"/>
    <property type="match status" value="1"/>
</dbReference>